<dbReference type="InterPro" id="IPR051174">
    <property type="entry name" value="Cytochrome_c-type_ET"/>
</dbReference>
<dbReference type="GO" id="GO:0009055">
    <property type="term" value="F:electron transfer activity"/>
    <property type="evidence" value="ECO:0007669"/>
    <property type="project" value="TreeGrafter"/>
</dbReference>
<dbReference type="PANTHER" id="PTHR30333">
    <property type="entry name" value="CYTOCHROME C-TYPE PROTEIN"/>
    <property type="match status" value="1"/>
</dbReference>
<evidence type="ECO:0000256" key="6">
    <source>
        <dbReference type="ARBA" id="ARBA00022692"/>
    </source>
</evidence>
<dbReference type="GO" id="GO:0046872">
    <property type="term" value="F:metal ion binding"/>
    <property type="evidence" value="ECO:0007669"/>
    <property type="project" value="UniProtKB-KW"/>
</dbReference>
<keyword evidence="4" id="KW-1003">Cell membrane</keyword>
<evidence type="ECO:0000256" key="13">
    <source>
        <dbReference type="SAM" id="MobiDB-lite"/>
    </source>
</evidence>
<evidence type="ECO:0000256" key="3">
    <source>
        <dbReference type="ARBA" id="ARBA00022448"/>
    </source>
</evidence>
<evidence type="ECO:0000256" key="1">
    <source>
        <dbReference type="ARBA" id="ARBA00004162"/>
    </source>
</evidence>
<feature type="domain" description="Cytochrome c-552/DMSO reductase-like haem-binding" evidence="15">
    <location>
        <begin position="627"/>
        <end position="924"/>
    </location>
</feature>
<name>A0A370DWZ1_9GAMM</name>
<dbReference type="Pfam" id="PF09459">
    <property type="entry name" value="EB_dh"/>
    <property type="match status" value="2"/>
</dbReference>
<dbReference type="Pfam" id="PF03264">
    <property type="entry name" value="Cytochrom_NNT"/>
    <property type="match status" value="1"/>
</dbReference>
<evidence type="ECO:0000256" key="9">
    <source>
        <dbReference type="ARBA" id="ARBA00022989"/>
    </source>
</evidence>
<keyword evidence="5" id="KW-0349">Heme</keyword>
<reference evidence="16 17" key="1">
    <citation type="journal article" date="2018" name="ISME J.">
        <title>Endosymbiont genomes yield clues of tubeworm success.</title>
        <authorList>
            <person name="Li Y."/>
            <person name="Liles M.R."/>
            <person name="Halanych K.M."/>
        </authorList>
    </citation>
    <scope>NUCLEOTIDE SEQUENCE [LARGE SCALE GENOMIC DNA]</scope>
    <source>
        <strain evidence="16">A1422</strain>
    </source>
</reference>
<evidence type="ECO:0000259" key="15">
    <source>
        <dbReference type="SMART" id="SM00887"/>
    </source>
</evidence>
<dbReference type="GO" id="GO:0020037">
    <property type="term" value="F:heme binding"/>
    <property type="evidence" value="ECO:0007669"/>
    <property type="project" value="InterPro"/>
</dbReference>
<comment type="subcellular location">
    <subcellularLocation>
        <location evidence="1">Cell membrane</location>
        <topology evidence="1">Single-pass membrane protein</topology>
    </subcellularLocation>
</comment>
<keyword evidence="11 14" id="KW-0472">Membrane</keyword>
<evidence type="ECO:0000313" key="16">
    <source>
        <dbReference type="EMBL" id="RDH90556.1"/>
    </source>
</evidence>
<keyword evidence="9 14" id="KW-1133">Transmembrane helix</keyword>
<gene>
    <name evidence="16" type="ORF">DIZ79_08805</name>
</gene>
<feature type="region of interest" description="Disordered" evidence="13">
    <location>
        <begin position="341"/>
        <end position="360"/>
    </location>
</feature>
<feature type="transmembrane region" description="Helical" evidence="14">
    <location>
        <begin position="15"/>
        <end position="38"/>
    </location>
</feature>
<evidence type="ECO:0000256" key="2">
    <source>
        <dbReference type="ARBA" id="ARBA00007395"/>
    </source>
</evidence>
<evidence type="ECO:0000256" key="5">
    <source>
        <dbReference type="ARBA" id="ARBA00022617"/>
    </source>
</evidence>
<dbReference type="FunFam" id="1.10.3820.10:FF:000001">
    <property type="entry name" value="Cytochrome c-type protein"/>
    <property type="match status" value="1"/>
</dbReference>
<evidence type="ECO:0000256" key="11">
    <source>
        <dbReference type="ARBA" id="ARBA00023136"/>
    </source>
</evidence>
<dbReference type="Gene3D" id="1.10.3820.10">
    <property type="entry name" value="Di-heme elbow motif domain"/>
    <property type="match status" value="1"/>
</dbReference>
<protein>
    <submittedName>
        <fullName evidence="16">Cytochrome C552</fullName>
    </submittedName>
</protein>
<evidence type="ECO:0000256" key="10">
    <source>
        <dbReference type="ARBA" id="ARBA00023004"/>
    </source>
</evidence>
<keyword evidence="10" id="KW-0408">Iron</keyword>
<organism evidence="16 17">
    <name type="scientific">endosymbiont of Lamellibrachia luymesi</name>
    <dbReference type="NCBI Taxonomy" id="2200907"/>
    <lineage>
        <taxon>Bacteria</taxon>
        <taxon>Pseudomonadati</taxon>
        <taxon>Pseudomonadota</taxon>
        <taxon>Gammaproteobacteria</taxon>
        <taxon>sulfur-oxidizing symbionts</taxon>
    </lineage>
</organism>
<accession>A0A370DWZ1</accession>
<keyword evidence="6 14" id="KW-0812">Transmembrane</keyword>
<dbReference type="GO" id="GO:0009061">
    <property type="term" value="P:anaerobic respiration"/>
    <property type="evidence" value="ECO:0007669"/>
    <property type="project" value="TreeGrafter"/>
</dbReference>
<evidence type="ECO:0000313" key="17">
    <source>
        <dbReference type="Proteomes" id="UP000255508"/>
    </source>
</evidence>
<sequence>MADQFKKPSLASRRFILGTTVGGALLFFIGGIIFWGGFNTAMEATNTLEFCVSCHEMEENVYEEYKPSIHYSNRTGVRAACSDCHVPDPWVHKMVRKIQASNEIYHKILGTVDTPEKFDEHRLTMAKRVWDTMKSTDSRECRNCHNFESMNPEFQKPRARNQHLNAFKTGQTCIDCHKGIAHKHVRDLLSDEELEALEAPEPSFIRKVPEMFLEGLKRVEAKEAAEAEAEQAAKKKAREIKVAAKKAEKARLDKAVVDALAAYKAQQMGEVSAAAAAGPVAGFGIDWGDVPMRNITVFYPGQTSMEWVLTGKDHGGSRPFIKAGDRCTTCHDREAAAMGEKMVTGQKAEKTPIPGKRGSIPVNVQAAHDTESLYLRFEWEDTDHVPVPFVEGGKMDPENPMKLAVMFATDKVKYADRSGCWGTCHHDMRSMPHTPDADTANSSPVAQELDLSQGLTKYIEESRTKVEVKGRRGKKRGGWDKLKSEDELKAEMDAHKFMDLLRYKSGKGETEDGDILAQRLMSGGQGFEVDARKEGNTWIVVMKRKLKSNKPGDLSLALDQVYNLGFAIHDDYTNARFHHVSLGYRIGFDNEDPKIEINAVKREAAAAAPAAAVVPTASAPAATSGIDVDWSKVASREITIFYPGQTSMEWMLTGKDHGGARLFIKAGDRCTTCHDKETADMGEKMVTGQKAEKTPIPGKRGSIPVNIESTHDGKNLYLRFSWEDSEHAPVPFVEGGKMDPENPMKLAVMFATDKVKYADRSGCWGTCHHDIRSMPHTPDAETANGSPVAQQLDLSQGLTKYIEESRTKIEVKGRRGKKRGGWDKLKSADELQAEMDAHKYMELVRYKSGKSEVEDGHILEQRTMSGGEAAEMTASLEGGIWTLVMKRKLETGKPGDLPLAKDQVYNFGFAIHDDFSNARFHHVFLGYKLGFDNDKAEINATAQ</sequence>
<dbReference type="EMBL" id="QFXD01000157">
    <property type="protein sequence ID" value="RDH90556.1"/>
    <property type="molecule type" value="Genomic_DNA"/>
</dbReference>
<dbReference type="AlphaFoldDB" id="A0A370DWZ1"/>
<keyword evidence="12" id="KW-0175">Coiled coil</keyword>
<evidence type="ECO:0000256" key="12">
    <source>
        <dbReference type="SAM" id="Coils"/>
    </source>
</evidence>
<evidence type="ECO:0000256" key="4">
    <source>
        <dbReference type="ARBA" id="ARBA00022475"/>
    </source>
</evidence>
<comment type="similarity">
    <text evidence="2">Belongs to the NapC/NirT/NrfH family.</text>
</comment>
<evidence type="ECO:0000256" key="7">
    <source>
        <dbReference type="ARBA" id="ARBA00022723"/>
    </source>
</evidence>
<feature type="coiled-coil region" evidence="12">
    <location>
        <begin position="219"/>
        <end position="250"/>
    </location>
</feature>
<comment type="caution">
    <text evidence="16">The sequence shown here is derived from an EMBL/GenBank/DDBJ whole genome shotgun (WGS) entry which is preliminary data.</text>
</comment>
<dbReference type="GO" id="GO:0005886">
    <property type="term" value="C:plasma membrane"/>
    <property type="evidence" value="ECO:0007669"/>
    <property type="project" value="UniProtKB-SubCell"/>
</dbReference>
<dbReference type="InterPro" id="IPR019020">
    <property type="entry name" value="Cyt-c552/DMSO_Rdtase_haem-bd"/>
</dbReference>
<dbReference type="InterPro" id="IPR005126">
    <property type="entry name" value="NapC/NirT_cyt_c_N"/>
</dbReference>
<dbReference type="InterPro" id="IPR038266">
    <property type="entry name" value="NapC/NirT_cytc_sf"/>
</dbReference>
<feature type="domain" description="Cytochrome c-552/DMSO reductase-like haem-binding" evidence="15">
    <location>
        <begin position="284"/>
        <end position="581"/>
    </location>
</feature>
<dbReference type="InterPro" id="IPR036280">
    <property type="entry name" value="Multihaem_cyt_sf"/>
</dbReference>
<dbReference type="PANTHER" id="PTHR30333:SF1">
    <property type="entry name" value="CYTOCHROME C-TYPE PROTEIN NAPC"/>
    <property type="match status" value="1"/>
</dbReference>
<dbReference type="SMART" id="SM00887">
    <property type="entry name" value="EB_dh"/>
    <property type="match status" value="2"/>
</dbReference>
<proteinExistence type="inferred from homology"/>
<keyword evidence="8" id="KW-0249">Electron transport</keyword>
<evidence type="ECO:0000256" key="14">
    <source>
        <dbReference type="SAM" id="Phobius"/>
    </source>
</evidence>
<dbReference type="SUPFAM" id="SSF48695">
    <property type="entry name" value="Multiheme cytochromes"/>
    <property type="match status" value="1"/>
</dbReference>
<dbReference type="Proteomes" id="UP000255508">
    <property type="component" value="Unassembled WGS sequence"/>
</dbReference>
<dbReference type="Gene3D" id="2.60.40.1190">
    <property type="match status" value="2"/>
</dbReference>
<keyword evidence="3" id="KW-0813">Transport</keyword>
<keyword evidence="7" id="KW-0479">Metal-binding</keyword>
<evidence type="ECO:0000256" key="8">
    <source>
        <dbReference type="ARBA" id="ARBA00022982"/>
    </source>
</evidence>